<proteinExistence type="predicted"/>
<accession>A0ABS8WQ46</accession>
<dbReference type="Proteomes" id="UP000823775">
    <property type="component" value="Unassembled WGS sequence"/>
</dbReference>
<organism evidence="1 2">
    <name type="scientific">Datura stramonium</name>
    <name type="common">Jimsonweed</name>
    <name type="synonym">Common thornapple</name>
    <dbReference type="NCBI Taxonomy" id="4076"/>
    <lineage>
        <taxon>Eukaryota</taxon>
        <taxon>Viridiplantae</taxon>
        <taxon>Streptophyta</taxon>
        <taxon>Embryophyta</taxon>
        <taxon>Tracheophyta</taxon>
        <taxon>Spermatophyta</taxon>
        <taxon>Magnoliopsida</taxon>
        <taxon>eudicotyledons</taxon>
        <taxon>Gunneridae</taxon>
        <taxon>Pentapetalae</taxon>
        <taxon>asterids</taxon>
        <taxon>lamiids</taxon>
        <taxon>Solanales</taxon>
        <taxon>Solanaceae</taxon>
        <taxon>Solanoideae</taxon>
        <taxon>Datureae</taxon>
        <taxon>Datura</taxon>
    </lineage>
</organism>
<protein>
    <submittedName>
        <fullName evidence="1">Uncharacterized protein</fullName>
    </submittedName>
</protein>
<evidence type="ECO:0000313" key="1">
    <source>
        <dbReference type="EMBL" id="MCE3051588.1"/>
    </source>
</evidence>
<keyword evidence="2" id="KW-1185">Reference proteome</keyword>
<gene>
    <name evidence="1" type="ORF">HAX54_050269</name>
</gene>
<sequence length="127" mass="14060">MMKVVVVCKELDVLKMKVDELVPHRRSWEVARTRLVCCKLVFADHKCYTGGLKGTLSGPIDGLHAASPHLRNAGTNGPLVEMGTPNSEYAGCCGDDIVRSGKTLHTRMESVDEESMEQDYECSSRIY</sequence>
<evidence type="ECO:0000313" key="2">
    <source>
        <dbReference type="Proteomes" id="UP000823775"/>
    </source>
</evidence>
<dbReference type="EMBL" id="JACEIK010008757">
    <property type="protein sequence ID" value="MCE3051588.1"/>
    <property type="molecule type" value="Genomic_DNA"/>
</dbReference>
<reference evidence="1 2" key="1">
    <citation type="journal article" date="2021" name="BMC Genomics">
        <title>Datura genome reveals duplications of psychoactive alkaloid biosynthetic genes and high mutation rate following tissue culture.</title>
        <authorList>
            <person name="Rajewski A."/>
            <person name="Carter-House D."/>
            <person name="Stajich J."/>
            <person name="Litt A."/>
        </authorList>
    </citation>
    <scope>NUCLEOTIDE SEQUENCE [LARGE SCALE GENOMIC DNA]</scope>
    <source>
        <strain evidence="1">AR-01</strain>
    </source>
</reference>
<comment type="caution">
    <text evidence="1">The sequence shown here is derived from an EMBL/GenBank/DDBJ whole genome shotgun (WGS) entry which is preliminary data.</text>
</comment>
<name>A0ABS8WQ46_DATST</name>